<name>A0A6B0VNZ6_9EURY</name>
<dbReference type="EC" id="1.8.1.4" evidence="12"/>
<evidence type="ECO:0000256" key="4">
    <source>
        <dbReference type="ARBA" id="ARBA00022827"/>
    </source>
</evidence>
<gene>
    <name evidence="12" type="ORF">GS429_12425</name>
</gene>
<keyword evidence="4 9" id="KW-0274">FAD</keyword>
<dbReference type="PANTHER" id="PTHR43014:SF4">
    <property type="entry name" value="PYRIDINE NUCLEOTIDE-DISULFIDE OXIDOREDUCTASE RCLA-RELATED"/>
    <property type="match status" value="1"/>
</dbReference>
<dbReference type="InterPro" id="IPR012999">
    <property type="entry name" value="Pyr_OxRdtase_I_AS"/>
</dbReference>
<sequence>MDEYDIVVIGGGSGSQVATAAAEAGLEAAVIERGPLGGACITRGCIPSKALIHRADVVEEIRRAEQFGVAAELTDVDYGEITSSIRETVYEKAEGQESSLEDADNVSLYDGEARFVDERTLEVDPGDGDDGGERLRGETVVLAAGSRPMVPPIDGLEDVDFLTSDDALFLDDRPDELVVIGGGYIGVELGYFFGAIGADVTLVGRSETLVPKEDDAVSEVVTDSLESYCELYTGYEAAAVERDGDRVVVTAAPSDDTDNTDDETIDLEADQLLVATGRRPNTDTLNLEATNVETDDNDHVEVDATLETTADGIWAMGDIVGDQPFKHAADYEAQIVSANALDDAGREVDYDAMPHAIFTSPQVASVGRTEHELEDAGREHESATIPFDAAPLGMILEAGDGLVKVLAAPDGEILGCHIVGPQASTLIQEVVVAMDGGAGTVDDVAEPVHVHPALSEVVYAAFDELSSQPYSTAPDWRDVSSE</sequence>
<keyword evidence="8 9" id="KW-0676">Redox-active center</keyword>
<dbReference type="GO" id="GO:0004148">
    <property type="term" value="F:dihydrolipoyl dehydrogenase (NADH) activity"/>
    <property type="evidence" value="ECO:0007669"/>
    <property type="project" value="UniProtKB-EC"/>
</dbReference>
<keyword evidence="13" id="KW-1185">Reference proteome</keyword>
<dbReference type="Gene3D" id="3.30.390.30">
    <property type="match status" value="1"/>
</dbReference>
<dbReference type="InterPro" id="IPR001100">
    <property type="entry name" value="Pyr_nuc-diS_OxRdtase"/>
</dbReference>
<comment type="cofactor">
    <cofactor evidence="1">
        <name>FAD</name>
        <dbReference type="ChEBI" id="CHEBI:57692"/>
    </cofactor>
</comment>
<evidence type="ECO:0000256" key="8">
    <source>
        <dbReference type="ARBA" id="ARBA00023284"/>
    </source>
</evidence>
<dbReference type="AlphaFoldDB" id="A0A6B0VNZ6"/>
<feature type="domain" description="FAD/NAD(P)-binding" evidence="11">
    <location>
        <begin position="4"/>
        <end position="320"/>
    </location>
</feature>
<dbReference type="PRINTS" id="PR00368">
    <property type="entry name" value="FADPNR"/>
</dbReference>
<organism evidence="12 13">
    <name type="scientific">Natronorubrum halalkaliphilum</name>
    <dbReference type="NCBI Taxonomy" id="2691917"/>
    <lineage>
        <taxon>Archaea</taxon>
        <taxon>Methanobacteriati</taxon>
        <taxon>Methanobacteriota</taxon>
        <taxon>Stenosarchaea group</taxon>
        <taxon>Halobacteria</taxon>
        <taxon>Halobacteriales</taxon>
        <taxon>Natrialbaceae</taxon>
        <taxon>Natronorubrum</taxon>
    </lineage>
</organism>
<evidence type="ECO:0000256" key="7">
    <source>
        <dbReference type="ARBA" id="ARBA00023157"/>
    </source>
</evidence>
<dbReference type="OrthoDB" id="27922at2157"/>
<proteinExistence type="inferred from homology"/>
<dbReference type="EMBL" id="WUYX01000038">
    <property type="protein sequence ID" value="MXV62857.1"/>
    <property type="molecule type" value="Genomic_DNA"/>
</dbReference>
<dbReference type="PRINTS" id="PR00411">
    <property type="entry name" value="PNDRDTASEI"/>
</dbReference>
<dbReference type="GO" id="GO:0003955">
    <property type="term" value="F:NAD(P)H dehydrogenase (quinone) activity"/>
    <property type="evidence" value="ECO:0007669"/>
    <property type="project" value="TreeGrafter"/>
</dbReference>
<protein>
    <submittedName>
        <fullName evidence="12">Dihydrolipoyl dehydrogenase</fullName>
        <ecNumber evidence="12">1.8.1.4</ecNumber>
    </submittedName>
</protein>
<evidence type="ECO:0000259" key="11">
    <source>
        <dbReference type="Pfam" id="PF07992"/>
    </source>
</evidence>
<dbReference type="SUPFAM" id="SSF51905">
    <property type="entry name" value="FAD/NAD(P)-binding domain"/>
    <property type="match status" value="1"/>
</dbReference>
<evidence type="ECO:0000256" key="6">
    <source>
        <dbReference type="ARBA" id="ARBA00023002"/>
    </source>
</evidence>
<dbReference type="Pfam" id="PF02852">
    <property type="entry name" value="Pyr_redox_dim"/>
    <property type="match status" value="1"/>
</dbReference>
<evidence type="ECO:0000256" key="9">
    <source>
        <dbReference type="RuleBase" id="RU003691"/>
    </source>
</evidence>
<dbReference type="InterPro" id="IPR023753">
    <property type="entry name" value="FAD/NAD-binding_dom"/>
</dbReference>
<dbReference type="PANTHER" id="PTHR43014">
    <property type="entry name" value="MERCURIC REDUCTASE"/>
    <property type="match status" value="1"/>
</dbReference>
<evidence type="ECO:0000256" key="2">
    <source>
        <dbReference type="ARBA" id="ARBA00007532"/>
    </source>
</evidence>
<dbReference type="FunFam" id="3.30.390.30:FF:000001">
    <property type="entry name" value="Dihydrolipoyl dehydrogenase"/>
    <property type="match status" value="1"/>
</dbReference>
<dbReference type="InterPro" id="IPR004099">
    <property type="entry name" value="Pyr_nucl-diS_OxRdtase_dimer"/>
</dbReference>
<keyword evidence="7" id="KW-1015">Disulfide bond</keyword>
<dbReference type="Gene3D" id="3.50.50.60">
    <property type="entry name" value="FAD/NAD(P)-binding domain"/>
    <property type="match status" value="2"/>
</dbReference>
<keyword evidence="5" id="KW-0521">NADP</keyword>
<accession>A0A6B0VNZ6</accession>
<feature type="domain" description="Pyridine nucleotide-disulphide oxidoreductase dimerisation" evidence="10">
    <location>
        <begin position="353"/>
        <end position="458"/>
    </location>
</feature>
<keyword evidence="6 9" id="KW-0560">Oxidoreductase</keyword>
<evidence type="ECO:0000313" key="12">
    <source>
        <dbReference type="EMBL" id="MXV62857.1"/>
    </source>
</evidence>
<dbReference type="PIRSF" id="PIRSF000350">
    <property type="entry name" value="Mercury_reductase_MerA"/>
    <property type="match status" value="1"/>
</dbReference>
<evidence type="ECO:0000256" key="5">
    <source>
        <dbReference type="ARBA" id="ARBA00022857"/>
    </source>
</evidence>
<dbReference type="InterPro" id="IPR036188">
    <property type="entry name" value="FAD/NAD-bd_sf"/>
</dbReference>
<evidence type="ECO:0000256" key="3">
    <source>
        <dbReference type="ARBA" id="ARBA00022630"/>
    </source>
</evidence>
<comment type="similarity">
    <text evidence="2 9">Belongs to the class-I pyridine nucleotide-disulfide oxidoreductase family.</text>
</comment>
<dbReference type="PROSITE" id="PS00076">
    <property type="entry name" value="PYRIDINE_REDOX_1"/>
    <property type="match status" value="1"/>
</dbReference>
<dbReference type="InterPro" id="IPR016156">
    <property type="entry name" value="FAD/NAD-linked_Rdtase_dimer_sf"/>
</dbReference>
<evidence type="ECO:0000256" key="1">
    <source>
        <dbReference type="ARBA" id="ARBA00001974"/>
    </source>
</evidence>
<dbReference type="Pfam" id="PF07992">
    <property type="entry name" value="Pyr_redox_2"/>
    <property type="match status" value="1"/>
</dbReference>
<dbReference type="RefSeq" id="WP_160065673.1">
    <property type="nucleotide sequence ID" value="NZ_WUYX01000038.1"/>
</dbReference>
<keyword evidence="3 9" id="KW-0285">Flavoprotein</keyword>
<comment type="caution">
    <text evidence="12">The sequence shown here is derived from an EMBL/GenBank/DDBJ whole genome shotgun (WGS) entry which is preliminary data.</text>
</comment>
<dbReference type="GO" id="GO:0050660">
    <property type="term" value="F:flavin adenine dinucleotide binding"/>
    <property type="evidence" value="ECO:0007669"/>
    <property type="project" value="TreeGrafter"/>
</dbReference>
<reference evidence="12 13" key="1">
    <citation type="submission" date="2020-01" db="EMBL/GenBank/DDBJ databases">
        <title>Natronorubrum sp. JWXQ-INN 674 isolated from Inner Mongolia Autonomous Region of China.</title>
        <authorList>
            <person name="Xue Q."/>
        </authorList>
    </citation>
    <scope>NUCLEOTIDE SEQUENCE [LARGE SCALE GENOMIC DNA]</scope>
    <source>
        <strain evidence="12 13">JWXQ-INN-674</strain>
    </source>
</reference>
<dbReference type="NCBIfam" id="NF004946">
    <property type="entry name" value="PRK06292.2-4"/>
    <property type="match status" value="1"/>
</dbReference>
<evidence type="ECO:0000259" key="10">
    <source>
        <dbReference type="Pfam" id="PF02852"/>
    </source>
</evidence>
<dbReference type="SUPFAM" id="SSF55424">
    <property type="entry name" value="FAD/NAD-linked reductases, dimerisation (C-terminal) domain"/>
    <property type="match status" value="1"/>
</dbReference>
<dbReference type="Proteomes" id="UP000434101">
    <property type="component" value="Unassembled WGS sequence"/>
</dbReference>
<evidence type="ECO:0000313" key="13">
    <source>
        <dbReference type="Proteomes" id="UP000434101"/>
    </source>
</evidence>